<keyword evidence="2 3" id="KW-0413">Isomerase</keyword>
<name>A0AAP4BB53_9FIRM</name>
<organism evidence="3 4">
    <name type="scientific">Fusibacillus kribbianus</name>
    <dbReference type="NCBI Taxonomy" id="3044208"/>
    <lineage>
        <taxon>Bacteria</taxon>
        <taxon>Bacillati</taxon>
        <taxon>Bacillota</taxon>
        <taxon>Clostridia</taxon>
        <taxon>Lachnospirales</taxon>
        <taxon>Lachnospiraceae</taxon>
        <taxon>Fusibacillus</taxon>
    </lineage>
</organism>
<dbReference type="RefSeq" id="WP_283231208.1">
    <property type="nucleotide sequence ID" value="NZ_JASGBQ010000018.1"/>
</dbReference>
<evidence type="ECO:0000256" key="1">
    <source>
        <dbReference type="ARBA" id="ARBA00007847"/>
    </source>
</evidence>
<dbReference type="GO" id="GO:0047661">
    <property type="term" value="F:amino-acid racemase activity"/>
    <property type="evidence" value="ECO:0007669"/>
    <property type="project" value="InterPro"/>
</dbReference>
<dbReference type="InterPro" id="IPR015942">
    <property type="entry name" value="Asp/Glu/hydantoin_racemase"/>
</dbReference>
<dbReference type="EC" id="5.1.1.-" evidence="3"/>
<dbReference type="Pfam" id="PF01177">
    <property type="entry name" value="Asp_Glu_race"/>
    <property type="match status" value="1"/>
</dbReference>
<dbReference type="PANTHER" id="PTHR21198:SF7">
    <property type="entry name" value="ASPARTATE-GLUTAMATE RACEMASE FAMILY"/>
    <property type="match status" value="1"/>
</dbReference>
<evidence type="ECO:0000313" key="4">
    <source>
        <dbReference type="Proteomes" id="UP001300383"/>
    </source>
</evidence>
<sequence>MKKTIGIVGGMGPLATCDLFKKIVEITDAACDQDHVRVCIDSNTEISDRTAAILSGGKNPVPEMVKSAVRLQGMGADVLIMPCNTAHYFYNQIVPFVDTPFLNMLEETAKEIKRRGIKKVGLLATDGTCQSGVYKTVFDAAGIEMLSPSPVGQQAVMDVIYKGVKAGNLSIDLSGFNKAMDELFEAGAEVLVLGCTELPVAFELFHIDRPNIDPTLVLAAAAVRFVGAKVKEEVGY</sequence>
<dbReference type="AlphaFoldDB" id="A0AAP4BB53"/>
<gene>
    <name evidence="3" type="ORF">QJ036_09835</name>
</gene>
<dbReference type="InterPro" id="IPR004380">
    <property type="entry name" value="Asp_race"/>
</dbReference>
<dbReference type="Proteomes" id="UP001300383">
    <property type="component" value="Unassembled WGS sequence"/>
</dbReference>
<reference evidence="3 4" key="1">
    <citation type="submission" date="2023-05" db="EMBL/GenBank/DDBJ databases">
        <title>[ruminococcus] sp. nov., isolated from a pig farm feces dump.</title>
        <authorList>
            <person name="Chang Y.-H."/>
        </authorList>
    </citation>
    <scope>NUCLEOTIDE SEQUENCE [LARGE SCALE GENOMIC DNA]</scope>
    <source>
        <strain evidence="3 4">YH-rum2234</strain>
    </source>
</reference>
<dbReference type="InterPro" id="IPR001920">
    <property type="entry name" value="Asp/Glu_race"/>
</dbReference>
<dbReference type="PANTHER" id="PTHR21198">
    <property type="entry name" value="GLUTAMATE RACEMASE"/>
    <property type="match status" value="1"/>
</dbReference>
<keyword evidence="4" id="KW-1185">Reference proteome</keyword>
<comment type="caution">
    <text evidence="3">The sequence shown here is derived from an EMBL/GenBank/DDBJ whole genome shotgun (WGS) entry which is preliminary data.</text>
</comment>
<proteinExistence type="inferred from homology"/>
<evidence type="ECO:0000313" key="3">
    <source>
        <dbReference type="EMBL" id="MDI9242765.1"/>
    </source>
</evidence>
<dbReference type="SUPFAM" id="SSF53681">
    <property type="entry name" value="Aspartate/glutamate racemase"/>
    <property type="match status" value="2"/>
</dbReference>
<dbReference type="NCBIfam" id="TIGR00035">
    <property type="entry name" value="asp_race"/>
    <property type="match status" value="1"/>
</dbReference>
<dbReference type="EMBL" id="JASGBQ010000018">
    <property type="protein sequence ID" value="MDI9242765.1"/>
    <property type="molecule type" value="Genomic_DNA"/>
</dbReference>
<protein>
    <submittedName>
        <fullName evidence="3">Amino acid racemase</fullName>
        <ecNumber evidence="3">5.1.1.-</ecNumber>
    </submittedName>
</protein>
<evidence type="ECO:0000256" key="2">
    <source>
        <dbReference type="ARBA" id="ARBA00023235"/>
    </source>
</evidence>
<dbReference type="Gene3D" id="3.40.50.1860">
    <property type="match status" value="2"/>
</dbReference>
<accession>A0AAP4BB53</accession>
<comment type="similarity">
    <text evidence="1">Belongs to the aspartate/glutamate racemases family.</text>
</comment>